<name>A0A5B7DD65_PORTR</name>
<proteinExistence type="predicted"/>
<sequence>MAPKRFIDGENKESCKSASVSESHPFTSGFTGITPDIFMDGDLSSDDLPPPPLFFYIIHHQPSFTYSAVAAVEGALASCGAVAEAASHDLLLTDSRGGADAWTGMLVMIKNGPMTAKLNRRQ</sequence>
<evidence type="ECO:0000256" key="1">
    <source>
        <dbReference type="SAM" id="MobiDB-lite"/>
    </source>
</evidence>
<organism evidence="2 3">
    <name type="scientific">Portunus trituberculatus</name>
    <name type="common">Swimming crab</name>
    <name type="synonym">Neptunus trituberculatus</name>
    <dbReference type="NCBI Taxonomy" id="210409"/>
    <lineage>
        <taxon>Eukaryota</taxon>
        <taxon>Metazoa</taxon>
        <taxon>Ecdysozoa</taxon>
        <taxon>Arthropoda</taxon>
        <taxon>Crustacea</taxon>
        <taxon>Multicrustacea</taxon>
        <taxon>Malacostraca</taxon>
        <taxon>Eumalacostraca</taxon>
        <taxon>Eucarida</taxon>
        <taxon>Decapoda</taxon>
        <taxon>Pleocyemata</taxon>
        <taxon>Brachyura</taxon>
        <taxon>Eubrachyura</taxon>
        <taxon>Portunoidea</taxon>
        <taxon>Portunidae</taxon>
        <taxon>Portuninae</taxon>
        <taxon>Portunus</taxon>
    </lineage>
</organism>
<feature type="region of interest" description="Disordered" evidence="1">
    <location>
        <begin position="1"/>
        <end position="24"/>
    </location>
</feature>
<keyword evidence="3" id="KW-1185">Reference proteome</keyword>
<accession>A0A5B7DD65</accession>
<dbReference type="EMBL" id="VSRR010000753">
    <property type="protein sequence ID" value="MPC19238.1"/>
    <property type="molecule type" value="Genomic_DNA"/>
</dbReference>
<comment type="caution">
    <text evidence="2">The sequence shown here is derived from an EMBL/GenBank/DDBJ whole genome shotgun (WGS) entry which is preliminary data.</text>
</comment>
<dbReference type="Proteomes" id="UP000324222">
    <property type="component" value="Unassembled WGS sequence"/>
</dbReference>
<dbReference type="AlphaFoldDB" id="A0A5B7DD65"/>
<evidence type="ECO:0000313" key="3">
    <source>
        <dbReference type="Proteomes" id="UP000324222"/>
    </source>
</evidence>
<gene>
    <name evidence="2" type="ORF">E2C01_012149</name>
</gene>
<reference evidence="2 3" key="1">
    <citation type="submission" date="2019-05" db="EMBL/GenBank/DDBJ databases">
        <title>Another draft genome of Portunus trituberculatus and its Hox gene families provides insights of decapod evolution.</title>
        <authorList>
            <person name="Jeong J.-H."/>
            <person name="Song I."/>
            <person name="Kim S."/>
            <person name="Choi T."/>
            <person name="Kim D."/>
            <person name="Ryu S."/>
            <person name="Kim W."/>
        </authorList>
    </citation>
    <scope>NUCLEOTIDE SEQUENCE [LARGE SCALE GENOMIC DNA]</scope>
    <source>
        <tissue evidence="2">Muscle</tissue>
    </source>
</reference>
<protein>
    <submittedName>
        <fullName evidence="2">Uncharacterized protein</fullName>
    </submittedName>
</protein>
<feature type="compositionally biased region" description="Basic and acidic residues" evidence="1">
    <location>
        <begin position="1"/>
        <end position="15"/>
    </location>
</feature>
<evidence type="ECO:0000313" key="2">
    <source>
        <dbReference type="EMBL" id="MPC19238.1"/>
    </source>
</evidence>